<dbReference type="EMBL" id="JABAIM010000001">
    <property type="protein sequence ID" value="NLR74740.1"/>
    <property type="molecule type" value="Genomic_DNA"/>
</dbReference>
<dbReference type="Proteomes" id="UP000587991">
    <property type="component" value="Unassembled WGS sequence"/>
</dbReference>
<feature type="transmembrane region" description="Helical" evidence="1">
    <location>
        <begin position="148"/>
        <end position="168"/>
    </location>
</feature>
<accession>A0A847RU55</accession>
<feature type="transmembrane region" description="Helical" evidence="1">
    <location>
        <begin position="108"/>
        <end position="128"/>
    </location>
</feature>
<dbReference type="AlphaFoldDB" id="A0A847RU55"/>
<keyword evidence="1" id="KW-0472">Membrane</keyword>
<reference evidence="2 3" key="1">
    <citation type="submission" date="2020-04" db="EMBL/GenBank/DDBJ databases">
        <title>Draft genome of Leeia sp. IMCC25680.</title>
        <authorList>
            <person name="Song J."/>
            <person name="Cho J.-C."/>
        </authorList>
    </citation>
    <scope>NUCLEOTIDE SEQUENCE [LARGE SCALE GENOMIC DNA]</scope>
    <source>
        <strain evidence="2 3">IMCC25680</strain>
    </source>
</reference>
<name>A0A847RU55_9NEIS</name>
<sequence>MNGERAPFFAVSTYKLLCMTIGSLGFYIPFWFYMHWSRIEEREHRSLLPLLRAIFAIPFVYFLFRRFADAQREHHAGEPLAAGLWAIVLIVLNLLASTLMMQAGAWPLLGILLSLLEVVPLLVAQAAINQHNQLLVPGHDRNDRLTPANRLVLLIGGVFWLMMAWSLLSGQLPVSSLGQSGFAGLK</sequence>
<gene>
    <name evidence="2" type="ORF">HF682_06155</name>
</gene>
<evidence type="ECO:0000256" key="1">
    <source>
        <dbReference type="SAM" id="Phobius"/>
    </source>
</evidence>
<protein>
    <recommendedName>
        <fullName evidence="4">DUF4234 domain-containing protein</fullName>
    </recommendedName>
</protein>
<evidence type="ECO:0000313" key="3">
    <source>
        <dbReference type="Proteomes" id="UP000587991"/>
    </source>
</evidence>
<feature type="transmembrane region" description="Helical" evidence="1">
    <location>
        <begin position="76"/>
        <end position="96"/>
    </location>
</feature>
<comment type="caution">
    <text evidence="2">The sequence shown here is derived from an EMBL/GenBank/DDBJ whole genome shotgun (WGS) entry which is preliminary data.</text>
</comment>
<evidence type="ECO:0008006" key="4">
    <source>
        <dbReference type="Google" id="ProtNLM"/>
    </source>
</evidence>
<proteinExistence type="predicted"/>
<feature type="transmembrane region" description="Helical" evidence="1">
    <location>
        <begin position="12"/>
        <end position="34"/>
    </location>
</feature>
<organism evidence="2 3">
    <name type="scientific">Leeia aquatica</name>
    <dbReference type="NCBI Taxonomy" id="2725557"/>
    <lineage>
        <taxon>Bacteria</taxon>
        <taxon>Pseudomonadati</taxon>
        <taxon>Pseudomonadota</taxon>
        <taxon>Betaproteobacteria</taxon>
        <taxon>Neisseriales</taxon>
        <taxon>Leeiaceae</taxon>
        <taxon>Leeia</taxon>
    </lineage>
</organism>
<feature type="transmembrane region" description="Helical" evidence="1">
    <location>
        <begin position="46"/>
        <end position="64"/>
    </location>
</feature>
<keyword evidence="1" id="KW-0812">Transmembrane</keyword>
<keyword evidence="3" id="KW-1185">Reference proteome</keyword>
<evidence type="ECO:0000313" key="2">
    <source>
        <dbReference type="EMBL" id="NLR74740.1"/>
    </source>
</evidence>
<dbReference type="RefSeq" id="WP_168876330.1">
    <property type="nucleotide sequence ID" value="NZ_JABAIM010000001.1"/>
</dbReference>
<keyword evidence="1" id="KW-1133">Transmembrane helix</keyword>